<organism evidence="1 2">
    <name type="scientific">Oryza sativa subsp. japonica</name>
    <name type="common">Rice</name>
    <dbReference type="NCBI Taxonomy" id="39947"/>
    <lineage>
        <taxon>Eukaryota</taxon>
        <taxon>Viridiplantae</taxon>
        <taxon>Streptophyta</taxon>
        <taxon>Embryophyta</taxon>
        <taxon>Tracheophyta</taxon>
        <taxon>Spermatophyta</taxon>
        <taxon>Magnoliopsida</taxon>
        <taxon>Liliopsida</taxon>
        <taxon>Poales</taxon>
        <taxon>Poaceae</taxon>
        <taxon>BOP clade</taxon>
        <taxon>Oryzoideae</taxon>
        <taxon>Oryzeae</taxon>
        <taxon>Oryzinae</taxon>
        <taxon>Oryza</taxon>
        <taxon>Oryza sativa</taxon>
    </lineage>
</organism>
<dbReference type="AlphaFoldDB" id="A0A0P0WM17"/>
<keyword evidence="2" id="KW-1185">Reference proteome</keyword>
<evidence type="ECO:0000313" key="1">
    <source>
        <dbReference type="EMBL" id="BAS93838.1"/>
    </source>
</evidence>
<dbReference type="EMBL" id="AP014961">
    <property type="protein sequence ID" value="BAS93838.1"/>
    <property type="molecule type" value="Genomic_DNA"/>
</dbReference>
<sequence length="73" mass="7755">MGGGSGGSDSVQRRIRWHRVSRAVELELGMRAADATTTTTCAGWWIRWQGISGSPVAATCVGGKVQAVVRLIQ</sequence>
<dbReference type="InParanoid" id="A0A0P0WM17"/>
<dbReference type="Gramene" id="Os05t0389900-01">
    <property type="protein sequence ID" value="Os05t0389900-01"/>
    <property type="gene ID" value="Os05g0389900"/>
</dbReference>
<reference evidence="2" key="1">
    <citation type="journal article" date="2005" name="Nature">
        <title>The map-based sequence of the rice genome.</title>
        <authorList>
            <consortium name="International rice genome sequencing project (IRGSP)"/>
            <person name="Matsumoto T."/>
            <person name="Wu J."/>
            <person name="Kanamori H."/>
            <person name="Katayose Y."/>
            <person name="Fujisawa M."/>
            <person name="Namiki N."/>
            <person name="Mizuno H."/>
            <person name="Yamamoto K."/>
            <person name="Antonio B.A."/>
            <person name="Baba T."/>
            <person name="Sakata K."/>
            <person name="Nagamura Y."/>
            <person name="Aoki H."/>
            <person name="Arikawa K."/>
            <person name="Arita K."/>
            <person name="Bito T."/>
            <person name="Chiden Y."/>
            <person name="Fujitsuka N."/>
            <person name="Fukunaka R."/>
            <person name="Hamada M."/>
            <person name="Harada C."/>
            <person name="Hayashi A."/>
            <person name="Hijishita S."/>
            <person name="Honda M."/>
            <person name="Hosokawa S."/>
            <person name="Ichikawa Y."/>
            <person name="Idonuma A."/>
            <person name="Iijima M."/>
            <person name="Ikeda M."/>
            <person name="Ikeno M."/>
            <person name="Ito K."/>
            <person name="Ito S."/>
            <person name="Ito T."/>
            <person name="Ito Y."/>
            <person name="Ito Y."/>
            <person name="Iwabuchi A."/>
            <person name="Kamiya K."/>
            <person name="Karasawa W."/>
            <person name="Kurita K."/>
            <person name="Katagiri S."/>
            <person name="Kikuta A."/>
            <person name="Kobayashi H."/>
            <person name="Kobayashi N."/>
            <person name="Machita K."/>
            <person name="Maehara T."/>
            <person name="Masukawa M."/>
            <person name="Mizubayashi T."/>
            <person name="Mukai Y."/>
            <person name="Nagasaki H."/>
            <person name="Nagata Y."/>
            <person name="Naito S."/>
            <person name="Nakashima M."/>
            <person name="Nakama Y."/>
            <person name="Nakamichi Y."/>
            <person name="Nakamura M."/>
            <person name="Meguro A."/>
            <person name="Negishi M."/>
            <person name="Ohta I."/>
            <person name="Ohta T."/>
            <person name="Okamoto M."/>
            <person name="Ono N."/>
            <person name="Saji S."/>
            <person name="Sakaguchi M."/>
            <person name="Sakai K."/>
            <person name="Shibata M."/>
            <person name="Shimokawa T."/>
            <person name="Song J."/>
            <person name="Takazaki Y."/>
            <person name="Terasawa K."/>
            <person name="Tsugane M."/>
            <person name="Tsuji K."/>
            <person name="Ueda S."/>
            <person name="Waki K."/>
            <person name="Yamagata H."/>
            <person name="Yamamoto M."/>
            <person name="Yamamoto S."/>
            <person name="Yamane H."/>
            <person name="Yoshiki S."/>
            <person name="Yoshihara R."/>
            <person name="Yukawa K."/>
            <person name="Zhong H."/>
            <person name="Yano M."/>
            <person name="Yuan Q."/>
            <person name="Ouyang S."/>
            <person name="Liu J."/>
            <person name="Jones K.M."/>
            <person name="Gansberger K."/>
            <person name="Moffat K."/>
            <person name="Hill J."/>
            <person name="Bera J."/>
            <person name="Fadrosh D."/>
            <person name="Jin S."/>
            <person name="Johri S."/>
            <person name="Kim M."/>
            <person name="Overton L."/>
            <person name="Reardon M."/>
            <person name="Tsitrin T."/>
            <person name="Vuong H."/>
            <person name="Weaver B."/>
            <person name="Ciecko A."/>
            <person name="Tallon L."/>
            <person name="Jackson J."/>
            <person name="Pai G."/>
            <person name="Aken S.V."/>
            <person name="Utterback T."/>
            <person name="Reidmuller S."/>
            <person name="Feldblyum T."/>
            <person name="Hsiao J."/>
            <person name="Zismann V."/>
            <person name="Iobst S."/>
            <person name="de Vazeille A.R."/>
            <person name="Buell C.R."/>
            <person name="Ying K."/>
            <person name="Li Y."/>
            <person name="Lu T."/>
            <person name="Huang Y."/>
            <person name="Zhao Q."/>
            <person name="Feng Q."/>
            <person name="Zhang L."/>
            <person name="Zhu J."/>
            <person name="Weng Q."/>
            <person name="Mu J."/>
            <person name="Lu Y."/>
            <person name="Fan D."/>
            <person name="Liu Y."/>
            <person name="Guan J."/>
            <person name="Zhang Y."/>
            <person name="Yu S."/>
            <person name="Liu X."/>
            <person name="Zhang Y."/>
            <person name="Hong G."/>
            <person name="Han B."/>
            <person name="Choisne N."/>
            <person name="Demange N."/>
            <person name="Orjeda G."/>
            <person name="Samain S."/>
            <person name="Cattolico L."/>
            <person name="Pelletier E."/>
            <person name="Couloux A."/>
            <person name="Segurens B."/>
            <person name="Wincker P."/>
            <person name="D'Hont A."/>
            <person name="Scarpelli C."/>
            <person name="Weissenbach J."/>
            <person name="Salanoubat M."/>
            <person name="Quetier F."/>
            <person name="Yu Y."/>
            <person name="Kim H.R."/>
            <person name="Rambo T."/>
            <person name="Currie J."/>
            <person name="Collura K."/>
            <person name="Luo M."/>
            <person name="Yang T."/>
            <person name="Ammiraju J.S.S."/>
            <person name="Engler F."/>
            <person name="Soderlund C."/>
            <person name="Wing R.A."/>
            <person name="Palmer L.E."/>
            <person name="de la Bastide M."/>
            <person name="Spiegel L."/>
            <person name="Nascimento L."/>
            <person name="Zutavern T."/>
            <person name="O'Shaughnessy A."/>
            <person name="Dike S."/>
            <person name="Dedhia N."/>
            <person name="Preston R."/>
            <person name="Balija V."/>
            <person name="McCombie W.R."/>
            <person name="Chow T."/>
            <person name="Chen H."/>
            <person name="Chung M."/>
            <person name="Chen C."/>
            <person name="Shaw J."/>
            <person name="Wu H."/>
            <person name="Hsiao K."/>
            <person name="Chao Y."/>
            <person name="Chu M."/>
            <person name="Cheng C."/>
            <person name="Hour A."/>
            <person name="Lee P."/>
            <person name="Lin S."/>
            <person name="Lin Y."/>
            <person name="Liou J."/>
            <person name="Liu S."/>
            <person name="Hsing Y."/>
            <person name="Raghuvanshi S."/>
            <person name="Mohanty A."/>
            <person name="Bharti A.K."/>
            <person name="Gaur A."/>
            <person name="Gupta V."/>
            <person name="Kumar D."/>
            <person name="Ravi V."/>
            <person name="Vij S."/>
            <person name="Kapur A."/>
            <person name="Khurana P."/>
            <person name="Khurana P."/>
            <person name="Khurana J.P."/>
            <person name="Tyagi A.K."/>
            <person name="Gaikwad K."/>
            <person name="Singh A."/>
            <person name="Dalal V."/>
            <person name="Srivastava S."/>
            <person name="Dixit A."/>
            <person name="Pal A.K."/>
            <person name="Ghazi I.A."/>
            <person name="Yadav M."/>
            <person name="Pandit A."/>
            <person name="Bhargava A."/>
            <person name="Sureshbabu K."/>
            <person name="Batra K."/>
            <person name="Sharma T.R."/>
            <person name="Mohapatra T."/>
            <person name="Singh N.K."/>
            <person name="Messing J."/>
            <person name="Nelson A.B."/>
            <person name="Fuks G."/>
            <person name="Kavchok S."/>
            <person name="Keizer G."/>
            <person name="Linton E."/>
            <person name="Llaca V."/>
            <person name="Song R."/>
            <person name="Tanyolac B."/>
            <person name="Young S."/>
            <person name="Ho-Il K."/>
            <person name="Hahn J.H."/>
            <person name="Sangsakoo G."/>
            <person name="Vanavichit A."/>
            <person name="de Mattos Luiz.A.T."/>
            <person name="Zimmer P.D."/>
            <person name="Malone G."/>
            <person name="Dellagostin O."/>
            <person name="de Oliveira A.C."/>
            <person name="Bevan M."/>
            <person name="Bancroft I."/>
            <person name="Minx P."/>
            <person name="Cordum H."/>
            <person name="Wilson R."/>
            <person name="Cheng Z."/>
            <person name="Jin W."/>
            <person name="Jiang J."/>
            <person name="Leong S.A."/>
            <person name="Iwama H."/>
            <person name="Gojobori T."/>
            <person name="Itoh T."/>
            <person name="Niimura Y."/>
            <person name="Fujii Y."/>
            <person name="Habara T."/>
            <person name="Sakai H."/>
            <person name="Sato Y."/>
            <person name="Wilson G."/>
            <person name="Kumar K."/>
            <person name="McCouch S."/>
            <person name="Juretic N."/>
            <person name="Hoen D."/>
            <person name="Wright S."/>
            <person name="Bruskiewich R."/>
            <person name="Bureau T."/>
            <person name="Miyao A."/>
            <person name="Hirochika H."/>
            <person name="Nishikawa T."/>
            <person name="Kadowaki K."/>
            <person name="Sugiura M."/>
            <person name="Burr B."/>
            <person name="Sasaki T."/>
        </authorList>
    </citation>
    <scope>NUCLEOTIDE SEQUENCE [LARGE SCALE GENOMIC DNA]</scope>
    <source>
        <strain evidence="2">cv. Nipponbare</strain>
    </source>
</reference>
<accession>A0A0P0WM17</accession>
<gene>
    <name evidence="1" type="ordered locus">Os05g0389900</name>
    <name evidence="1" type="ORF">OSNPB_050389900</name>
</gene>
<proteinExistence type="predicted"/>
<reference evidence="1 2" key="3">
    <citation type="journal article" date="2013" name="Rice">
        <title>Improvement of the Oryza sativa Nipponbare reference genome using next generation sequence and optical map data.</title>
        <authorList>
            <person name="Kawahara Y."/>
            <person name="de la Bastide M."/>
            <person name="Hamilton J.P."/>
            <person name="Kanamori H."/>
            <person name="McCombie W.R."/>
            <person name="Ouyang S."/>
            <person name="Schwartz D.C."/>
            <person name="Tanaka T."/>
            <person name="Wu J."/>
            <person name="Zhou S."/>
            <person name="Childs K.L."/>
            <person name="Davidson R.M."/>
            <person name="Lin H."/>
            <person name="Quesada-Ocampo L."/>
            <person name="Vaillancourt B."/>
            <person name="Sakai H."/>
            <person name="Lee S.S."/>
            <person name="Kim J."/>
            <person name="Numa H."/>
            <person name="Itoh T."/>
            <person name="Buell C.R."/>
            <person name="Matsumoto T."/>
        </authorList>
    </citation>
    <scope>NUCLEOTIDE SEQUENCE [LARGE SCALE GENOMIC DNA]</scope>
    <source>
        <strain evidence="2">cv. Nipponbare</strain>
    </source>
</reference>
<protein>
    <submittedName>
        <fullName evidence="1">Os05g0389900 protein</fullName>
    </submittedName>
</protein>
<reference evidence="1 2" key="2">
    <citation type="journal article" date="2013" name="Plant Cell Physiol.">
        <title>Rice Annotation Project Database (RAP-DB): an integrative and interactive database for rice genomics.</title>
        <authorList>
            <person name="Sakai H."/>
            <person name="Lee S.S."/>
            <person name="Tanaka T."/>
            <person name="Numa H."/>
            <person name="Kim J."/>
            <person name="Kawahara Y."/>
            <person name="Wakimoto H."/>
            <person name="Yang C.C."/>
            <person name="Iwamoto M."/>
            <person name="Abe T."/>
            <person name="Yamada Y."/>
            <person name="Muto A."/>
            <person name="Inokuchi H."/>
            <person name="Ikemura T."/>
            <person name="Matsumoto T."/>
            <person name="Sasaki T."/>
            <person name="Itoh T."/>
        </authorList>
    </citation>
    <scope>NUCLEOTIDE SEQUENCE [LARGE SCALE GENOMIC DNA]</scope>
    <source>
        <strain evidence="2">cv. Nipponbare</strain>
    </source>
</reference>
<dbReference type="Proteomes" id="UP000059680">
    <property type="component" value="Chromosome 5"/>
</dbReference>
<dbReference type="PaxDb" id="39947-A0A0P0WM17"/>
<name>A0A0P0WM17_ORYSJ</name>
<evidence type="ECO:0000313" key="2">
    <source>
        <dbReference type="Proteomes" id="UP000059680"/>
    </source>
</evidence>